<sequence length="259" mass="27405">MQLQDNVAIVTGASSGIGKAIALRFVKEGGKVAIADINMEGAKAAVAEIEAMGGEAMAVEMDVTDEDAVMSGTDAVAERFGRIDTMVSNAGIQIVHPVEDFPYGEFRKMVDIHLGGAFLLTKACVKHMYPAKSGSLIYMGSVHSHRASALKSAYVAAKHGILGLSRVMAKEGAKHGVRSNVICPGFVKTPLVEKQIPEQAKDLGISEDEVVSRIMLGETVDTEFTTIEDVADVAVFLAGFKTNALTGQSVTVSHGWHMA</sequence>
<dbReference type="Pfam" id="PF00106">
    <property type="entry name" value="adh_short"/>
    <property type="match status" value="1"/>
</dbReference>
<dbReference type="GO" id="GO:0003858">
    <property type="term" value="F:3-hydroxybutyrate dehydrogenase activity"/>
    <property type="evidence" value="ECO:0007669"/>
    <property type="project" value="UniProtKB-EC"/>
</dbReference>
<evidence type="ECO:0000313" key="3">
    <source>
        <dbReference type="EMBL" id="RFC64201.1"/>
    </source>
</evidence>
<accession>A0A371X4N8</accession>
<organism evidence="3 4">
    <name type="scientific">Fulvimarina endophytica</name>
    <dbReference type="NCBI Taxonomy" id="2293836"/>
    <lineage>
        <taxon>Bacteria</taxon>
        <taxon>Pseudomonadati</taxon>
        <taxon>Pseudomonadota</taxon>
        <taxon>Alphaproteobacteria</taxon>
        <taxon>Hyphomicrobiales</taxon>
        <taxon>Aurantimonadaceae</taxon>
        <taxon>Fulvimarina</taxon>
    </lineage>
</organism>
<dbReference type="PRINTS" id="PR00081">
    <property type="entry name" value="GDHRDH"/>
</dbReference>
<dbReference type="Proteomes" id="UP000264310">
    <property type="component" value="Unassembled WGS sequence"/>
</dbReference>
<dbReference type="NCBIfam" id="NF009093">
    <property type="entry name" value="PRK12429.1"/>
    <property type="match status" value="1"/>
</dbReference>
<dbReference type="SUPFAM" id="SSF51735">
    <property type="entry name" value="NAD(P)-binding Rossmann-fold domains"/>
    <property type="match status" value="1"/>
</dbReference>
<comment type="caution">
    <text evidence="3">The sequence shown here is derived from an EMBL/GenBank/DDBJ whole genome shotgun (WGS) entry which is preliminary data.</text>
</comment>
<name>A0A371X4N8_9HYPH</name>
<evidence type="ECO:0000313" key="4">
    <source>
        <dbReference type="Proteomes" id="UP000264310"/>
    </source>
</evidence>
<dbReference type="PROSITE" id="PS00061">
    <property type="entry name" value="ADH_SHORT"/>
    <property type="match status" value="1"/>
</dbReference>
<dbReference type="NCBIfam" id="NF009931">
    <property type="entry name" value="PRK13394.1"/>
    <property type="match status" value="1"/>
</dbReference>
<dbReference type="CDD" id="cd05233">
    <property type="entry name" value="SDR_c"/>
    <property type="match status" value="1"/>
</dbReference>
<protein>
    <submittedName>
        <fullName evidence="3">3-hydroxybutyrate dehydrogenase</fullName>
        <ecNumber evidence="3">1.1.1.30</ecNumber>
    </submittedName>
</protein>
<evidence type="ECO:0000256" key="2">
    <source>
        <dbReference type="RuleBase" id="RU000363"/>
    </source>
</evidence>
<dbReference type="EMBL" id="QURL01000003">
    <property type="protein sequence ID" value="RFC64201.1"/>
    <property type="molecule type" value="Genomic_DNA"/>
</dbReference>
<keyword evidence="3" id="KW-0560">Oxidoreductase</keyword>
<dbReference type="Gene3D" id="3.40.50.720">
    <property type="entry name" value="NAD(P)-binding Rossmann-like Domain"/>
    <property type="match status" value="1"/>
</dbReference>
<dbReference type="PANTHER" id="PTHR42879:SF2">
    <property type="entry name" value="3-OXOACYL-[ACYL-CARRIER-PROTEIN] REDUCTASE FABG"/>
    <property type="match status" value="1"/>
</dbReference>
<gene>
    <name evidence="3" type="ORF">DYI37_07590</name>
</gene>
<dbReference type="InterPro" id="IPR002347">
    <property type="entry name" value="SDR_fam"/>
</dbReference>
<dbReference type="InterPro" id="IPR020904">
    <property type="entry name" value="Sc_DH/Rdtase_CS"/>
</dbReference>
<dbReference type="InterPro" id="IPR011294">
    <property type="entry name" value="3-OHbutyrate_DH"/>
</dbReference>
<dbReference type="PRINTS" id="PR00080">
    <property type="entry name" value="SDRFAMILY"/>
</dbReference>
<dbReference type="OrthoDB" id="9804774at2"/>
<keyword evidence="4" id="KW-1185">Reference proteome</keyword>
<dbReference type="GO" id="GO:0032787">
    <property type="term" value="P:monocarboxylic acid metabolic process"/>
    <property type="evidence" value="ECO:0007669"/>
    <property type="project" value="UniProtKB-ARBA"/>
</dbReference>
<dbReference type="NCBIfam" id="TIGR01963">
    <property type="entry name" value="PHB_DH"/>
    <property type="match status" value="1"/>
</dbReference>
<dbReference type="InterPro" id="IPR036291">
    <property type="entry name" value="NAD(P)-bd_dom_sf"/>
</dbReference>
<dbReference type="RefSeq" id="WP_116682617.1">
    <property type="nucleotide sequence ID" value="NZ_QURL01000003.1"/>
</dbReference>
<dbReference type="EC" id="1.1.1.30" evidence="3"/>
<comment type="similarity">
    <text evidence="1 2">Belongs to the short-chain dehydrogenases/reductases (SDR) family.</text>
</comment>
<proteinExistence type="inferred from homology"/>
<dbReference type="InterPro" id="IPR050259">
    <property type="entry name" value="SDR"/>
</dbReference>
<dbReference type="AlphaFoldDB" id="A0A371X4N8"/>
<evidence type="ECO:0000256" key="1">
    <source>
        <dbReference type="ARBA" id="ARBA00006484"/>
    </source>
</evidence>
<reference evidence="3 4" key="1">
    <citation type="submission" date="2018-08" db="EMBL/GenBank/DDBJ databases">
        <title>Fulvimarina sp. 85, whole genome shotgun sequence.</title>
        <authorList>
            <person name="Tuo L."/>
        </authorList>
    </citation>
    <scope>NUCLEOTIDE SEQUENCE [LARGE SCALE GENOMIC DNA]</scope>
    <source>
        <strain evidence="3 4">85</strain>
    </source>
</reference>
<dbReference type="FunFam" id="3.40.50.720:FF:000084">
    <property type="entry name" value="Short-chain dehydrogenase reductase"/>
    <property type="match status" value="1"/>
</dbReference>
<dbReference type="PANTHER" id="PTHR42879">
    <property type="entry name" value="3-OXOACYL-(ACYL-CARRIER-PROTEIN) REDUCTASE"/>
    <property type="match status" value="1"/>
</dbReference>